<organism evidence="1">
    <name type="scientific">Myoviridae sp. ctGRa7</name>
    <dbReference type="NCBI Taxonomy" id="2826633"/>
    <lineage>
        <taxon>Viruses</taxon>
        <taxon>Duplodnaviria</taxon>
        <taxon>Heunggongvirae</taxon>
        <taxon>Uroviricota</taxon>
        <taxon>Caudoviricetes</taxon>
    </lineage>
</organism>
<protein>
    <submittedName>
        <fullName evidence="1">Tail fiber protein</fullName>
    </submittedName>
</protein>
<name>A0A8S5MZY8_9CAUD</name>
<proteinExistence type="predicted"/>
<sequence>MQAYTLMDELLGRAAYDWLDAWVKEQKDGDKLLRIVIGNAGWAYELAGSTHAMRTLAASEAGSREVAASATAMREVAAVENAVQEMVGTPEAIWGKAMAWGAISGSGMAVGKFVIGAAGLETAAYADMEAVAASSVAMEAVAASTAARQALWQSDTALLALQNSPDAVQCLIDSPYAVRGEATSSSKTFKEKGTRLILLRRWYSSTSEYDYLQWDRDGENLPGYGAKAVKYGEGYAGIGNGPDSNNSDANNVRACSGLRRNTWSTSSTLTVYYLPV</sequence>
<evidence type="ECO:0000313" key="1">
    <source>
        <dbReference type="EMBL" id="DAD87784.1"/>
    </source>
</evidence>
<reference evidence="1" key="1">
    <citation type="journal article" date="2021" name="Proc. Natl. Acad. Sci. U.S.A.">
        <title>A Catalog of Tens of Thousands of Viruses from Human Metagenomes Reveals Hidden Associations with Chronic Diseases.</title>
        <authorList>
            <person name="Tisza M.J."/>
            <person name="Buck C.B."/>
        </authorList>
    </citation>
    <scope>NUCLEOTIDE SEQUENCE</scope>
    <source>
        <strain evidence="1">CtGRa7</strain>
    </source>
</reference>
<accession>A0A8S5MZY8</accession>
<dbReference type="EMBL" id="BK015027">
    <property type="protein sequence ID" value="DAD87784.1"/>
    <property type="molecule type" value="Genomic_DNA"/>
</dbReference>